<accession>J9FT95</accession>
<proteinExistence type="predicted"/>
<dbReference type="GO" id="GO:0098797">
    <property type="term" value="C:plasma membrane protein complex"/>
    <property type="evidence" value="ECO:0007669"/>
    <property type="project" value="TreeGrafter"/>
</dbReference>
<reference evidence="2" key="1">
    <citation type="journal article" date="2012" name="PLoS ONE">
        <title>Gene sets for utilization of primary and secondary nutrition supplies in the distal gut of endangered iberian lynx.</title>
        <authorList>
            <person name="Alcaide M."/>
            <person name="Messina E."/>
            <person name="Richter M."/>
            <person name="Bargiela R."/>
            <person name="Peplies J."/>
            <person name="Huws S.A."/>
            <person name="Newbold C.J."/>
            <person name="Golyshin P.N."/>
            <person name="Simon M.A."/>
            <person name="Lopez G."/>
            <person name="Yakimov M.M."/>
            <person name="Ferrer M."/>
        </authorList>
    </citation>
    <scope>NUCLEOTIDE SEQUENCE</scope>
</reference>
<dbReference type="InterPro" id="IPR037682">
    <property type="entry name" value="TonB_C"/>
</dbReference>
<feature type="domain" description="TonB C-terminal" evidence="1">
    <location>
        <begin position="150"/>
        <end position="213"/>
    </location>
</feature>
<evidence type="ECO:0000313" key="2">
    <source>
        <dbReference type="EMBL" id="EJW97723.1"/>
    </source>
</evidence>
<protein>
    <submittedName>
        <fullName evidence="2">TonB</fullName>
    </submittedName>
</protein>
<dbReference type="Pfam" id="PF03544">
    <property type="entry name" value="TonB_C"/>
    <property type="match status" value="3"/>
</dbReference>
<organism evidence="2">
    <name type="scientific">gut metagenome</name>
    <dbReference type="NCBI Taxonomy" id="749906"/>
    <lineage>
        <taxon>unclassified sequences</taxon>
        <taxon>metagenomes</taxon>
        <taxon>organismal metagenomes</taxon>
    </lineage>
</organism>
<dbReference type="AlphaFoldDB" id="J9FT95"/>
<comment type="caution">
    <text evidence="2">The sequence shown here is derived from an EMBL/GenBank/DDBJ whole genome shotgun (WGS) entry which is preliminary data.</text>
</comment>
<feature type="domain" description="TonB C-terminal" evidence="1">
    <location>
        <begin position="27"/>
        <end position="100"/>
    </location>
</feature>
<dbReference type="EMBL" id="AMCI01004624">
    <property type="protein sequence ID" value="EJW97723.1"/>
    <property type="molecule type" value="Genomic_DNA"/>
</dbReference>
<name>J9FT95_9ZZZZ</name>
<dbReference type="PANTHER" id="PTHR33446:SF2">
    <property type="entry name" value="PROTEIN TONB"/>
    <property type="match status" value="1"/>
</dbReference>
<feature type="domain" description="TonB C-terminal" evidence="1">
    <location>
        <begin position="271"/>
        <end position="328"/>
    </location>
</feature>
<dbReference type="SUPFAM" id="SSF74653">
    <property type="entry name" value="TolA/TonB C-terminal domain"/>
    <property type="match status" value="3"/>
</dbReference>
<dbReference type="Gene3D" id="3.30.1150.10">
    <property type="match status" value="3"/>
</dbReference>
<sequence>MFAQEETYIPPYYPTLSGTSDYAAWYLEYPDSLLWANVGAEAVCSLRIDAKGKVIEREISSSHPYFVQAAHRVIDLMDHWIPAQRDGQNVEGRVEVVVPFHPEDYRYRSWRQQQVLEACRGQYVDEAPRLPDQIRKLILSNMTWPSTKDQTAVSVCRFRVNREGYVDSVRILIPGKPAFDQEAERIIRSFPRFVPARSNGRPVPYEFFLTIKFWKLDLEYYLLERQRRQLEAVMSEPKEKVSDYTEASFPGGMEELERFVQSQLVITSQMKEKGRKGRVVYQFDVDIDGTMKNFQLVRSLSPLMDAEALRVLKLLKDREWIPGMYNNREKGYREFHVSQFTIPVYFRW</sequence>
<gene>
    <name evidence="2" type="ORF">EVA_14194</name>
</gene>
<dbReference type="GO" id="GO:0031992">
    <property type="term" value="F:energy transducer activity"/>
    <property type="evidence" value="ECO:0007669"/>
    <property type="project" value="TreeGrafter"/>
</dbReference>
<evidence type="ECO:0000259" key="1">
    <source>
        <dbReference type="Pfam" id="PF03544"/>
    </source>
</evidence>
<dbReference type="InterPro" id="IPR051045">
    <property type="entry name" value="TonB-dependent_transducer"/>
</dbReference>
<dbReference type="GO" id="GO:0055085">
    <property type="term" value="P:transmembrane transport"/>
    <property type="evidence" value="ECO:0007669"/>
    <property type="project" value="InterPro"/>
</dbReference>
<dbReference type="PANTHER" id="PTHR33446">
    <property type="entry name" value="PROTEIN TONB-RELATED"/>
    <property type="match status" value="1"/>
</dbReference>